<keyword evidence="8" id="KW-1185">Reference proteome</keyword>
<dbReference type="Pfam" id="PF00691">
    <property type="entry name" value="OmpA"/>
    <property type="match status" value="1"/>
</dbReference>
<dbReference type="PANTHER" id="PTHR30329">
    <property type="entry name" value="STATOR ELEMENT OF FLAGELLAR MOTOR COMPLEX"/>
    <property type="match status" value="1"/>
</dbReference>
<sequence>MSIKKEKLFGTKQPQEFSPLENYPVSSSAYLASDEYVSSSFSSACRGPVITRFFNGGKKIVQTVALTAMLAQNFAPYAHGAFTSNVNSGDVVSGEAVLSGTQNVYNGGVTVDILIKNYGNQYVYSGGIASNTYVGSTGTQYVSGGTTLNIIALNYALLYLQSGGYASGVSFKNGGAMYISSASADNTSFVSGVQYVSSGGVASNNTFDVYGSQGVDGGSAYNNSFYNSYINQSVYSGIASGNYFFYSRENGGQGQTVQYASVLNNSFYGQYASQSIYSSGYASGNYYTNFGYQQVSNYASALDTYFGASATQTLYSSAYASKTVFNAGGYQNVSAYASAVDNVLQGGMYSSAYYQSYVSAYQSVYSGGQVYSTVLNAGAYSYLASFAFAQSTTINASASQYVASYASSFDTIISGQSAGQTLANYAVASNTLINDLALQVVSSAASAYSTTINSGGMLAVLSGARAYNVNQSSGGLISTIVDRYGYGTYISGSNASGVFWLSGSSTYNFDLYGGVYTSVSSGSVYSYIKQGQLTVLSGGTANSTTVNNFGGLYVYSSGSAINTVQNSGGNIYVSVQAGLADYVSGVNASGQAFWLSGGTASNFILYSGGSQYVGRYGSTVNATINSGGLLYVAPDGSAIGVTQSSGGDLIFTLSNNNSNYISGTNQDGATMYLSGSSASGFIFNSGGFAAVNTGGTITDTTVNSGGRLDVSGGTSLVTASNIIQSSGGNINVNIVSNNGYNSLFVSGSNDNGTFYASDGYASGFVLYSGGFLGVSSGGIMENTILSGGSIALSGGSLLNVSQLAGNISVYFSSGDSSTYISGVNQYGNLLYYSGGTGSGFTFNSGIWMYASGSGVSLYDVTVNSSAYFSAYSGASVVGIKVNSGGNFMVSEVVGYDSSTYVSGENQFGSKLYYASGVGSGFVLSAGNSLYVSSGGKIYDTLIEGKYDSDYGYISSAYVSMYSGSAINTVINAYASMGFYSAYLSNTIVNSGGVISGGTANLYNTKINGGYVSVGSANMKNTEVNGGWFYVSSGNYYDTVLNGSSLLSYYSANVIDLQVNSGALVIGGSGNVVNAQINSGGSVEASAGTYTGTKIAYGGYQYLNYAIVDFSGTVNGIQLLNSATIGISTTVNSGGSQILNYSASAIDVTLNGGYQYVGGGATAANATVNSGGVQYVEVEGTAMRTTVNAGGVQSVNIFATAEDTTVNAGGRMQIKKGSFITEKTKINAGGTLDGYSFDIEDVTLNGGKWINAGQATVRDLTINGGVLDMRKQSFAPEFTNFKVANLSANNGIIDMSVTLNSDGSPADLLIIDDSFAGKALIRVHNTGGAGDETFADGIQLVDGGAILAGDGTFGLVGGKYDVGGWEYKLYRGGLDGISNPNAWFLRSGVMPNYTDMFRTIANVPIINVVLAKTGMNSLEKRLGDLRAANNGDNTQGVWVRTYGKQAQVNDLIKTDLTLFGAEAGYDYLISSDGFNKLYLGVMAGYMLADSIKTKQATGSYSKGNGESPSAGAYLSYVAGNGWFVDATARNFWTKLDMTNIASDGTELMFKPERNIFAASVEVGKTFTSKLSDNSYLRIEPKAELQYYKANGNQTDVSNGVGSIVYDDADYFNGKLALLLGLTKIKTNGLIFEPYVEVAYNNEFAGKGDISYGGADYKSDLSGGNFEGSLGLNVNLAKGTYIYAQATYENGQKVDAIGANLGIRYGFGSTAAAEKQQPAKKIQTDVNNVNAAAVGVEESGTEKITAVQKTVNSQGKTYSRDFYFATINFDHGKSDINHKSADIVRSAAEKIRQLQYNYVVIEGHTDSTGDFKHKQELSRTRAKAVRDMLIGAGIPVGKIVTIGYGDSQLKNVDSQGEAQNRKVDITIR</sequence>
<dbReference type="NCBIfam" id="TIGR01414">
    <property type="entry name" value="autotrans_barl"/>
    <property type="match status" value="1"/>
</dbReference>
<dbReference type="InterPro" id="IPR012332">
    <property type="entry name" value="Autotransporter_pectin_lyase_C"/>
</dbReference>
<dbReference type="Gene3D" id="3.30.1330.60">
    <property type="entry name" value="OmpA-like domain"/>
    <property type="match status" value="1"/>
</dbReference>
<dbReference type="InterPro" id="IPR011050">
    <property type="entry name" value="Pectin_lyase_fold/virulence"/>
</dbReference>
<dbReference type="SUPFAM" id="SSF103515">
    <property type="entry name" value="Autotransporter"/>
    <property type="match status" value="1"/>
</dbReference>
<dbReference type="InterPro" id="IPR003991">
    <property type="entry name" value="Pertactin_virulence_factor"/>
</dbReference>
<dbReference type="SMART" id="SM00869">
    <property type="entry name" value="Autotransporter"/>
    <property type="match status" value="1"/>
</dbReference>
<dbReference type="InterPro" id="IPR004899">
    <property type="entry name" value="Pertactin_central"/>
</dbReference>
<evidence type="ECO:0000256" key="4">
    <source>
        <dbReference type="PROSITE-ProRule" id="PRU00473"/>
    </source>
</evidence>
<dbReference type="Pfam" id="PF16168">
    <property type="entry name" value="AIDA"/>
    <property type="match status" value="1"/>
</dbReference>
<dbReference type="CDD" id="cd07185">
    <property type="entry name" value="OmpA_C-like"/>
    <property type="match status" value="1"/>
</dbReference>
<dbReference type="PROSITE" id="PS51208">
    <property type="entry name" value="AUTOTRANSPORTER"/>
    <property type="match status" value="1"/>
</dbReference>
<evidence type="ECO:0000313" key="7">
    <source>
        <dbReference type="EMBL" id="AKL97489.1"/>
    </source>
</evidence>
<gene>
    <name evidence="7" type="ORF">Epro_0110</name>
</gene>
<dbReference type="InterPro" id="IPR030930">
    <property type="entry name" value="AIDA"/>
</dbReference>
<dbReference type="PANTHER" id="PTHR30329:SF21">
    <property type="entry name" value="LIPOPROTEIN YIAD-RELATED"/>
    <property type="match status" value="1"/>
</dbReference>
<dbReference type="Proteomes" id="UP000035337">
    <property type="component" value="Chromosome"/>
</dbReference>
<keyword evidence="3" id="KW-0998">Cell outer membrane</keyword>
<comment type="subcellular location">
    <subcellularLocation>
        <location evidence="1">Cell outer membrane</location>
    </subcellularLocation>
</comment>
<dbReference type="InterPro" id="IPR036737">
    <property type="entry name" value="OmpA-like_sf"/>
</dbReference>
<dbReference type="SUPFAM" id="SSF51126">
    <property type="entry name" value="Pectin lyase-like"/>
    <property type="match status" value="1"/>
</dbReference>
<reference evidence="7 8" key="1">
    <citation type="submission" date="2014-09" db="EMBL/GenBank/DDBJ databases">
        <title>Complete genome sequence of Endomicrobium proavitum.</title>
        <authorList>
            <person name="Zheng H."/>
        </authorList>
    </citation>
    <scope>NUCLEOTIDE SEQUENCE [LARGE SCALE GENOMIC DNA]</scope>
    <source>
        <strain evidence="7 8">Rsa215</strain>
    </source>
</reference>
<dbReference type="PRINTS" id="PR01021">
    <property type="entry name" value="OMPADOMAIN"/>
</dbReference>
<name>A0A0G3WJ58_9BACT</name>
<evidence type="ECO:0000256" key="1">
    <source>
        <dbReference type="ARBA" id="ARBA00004442"/>
    </source>
</evidence>
<dbReference type="EMBL" id="CP009498">
    <property type="protein sequence ID" value="AKL97489.1"/>
    <property type="molecule type" value="Genomic_DNA"/>
</dbReference>
<evidence type="ECO:0000256" key="3">
    <source>
        <dbReference type="ARBA" id="ARBA00023237"/>
    </source>
</evidence>
<evidence type="ECO:0000259" key="6">
    <source>
        <dbReference type="PROSITE" id="PS51208"/>
    </source>
</evidence>
<dbReference type="RefSeq" id="WP_052569615.1">
    <property type="nucleotide sequence ID" value="NZ_CP009498.1"/>
</dbReference>
<dbReference type="PROSITE" id="PS51123">
    <property type="entry name" value="OMPA_2"/>
    <property type="match status" value="1"/>
</dbReference>
<evidence type="ECO:0000313" key="8">
    <source>
        <dbReference type="Proteomes" id="UP000035337"/>
    </source>
</evidence>
<keyword evidence="2 4" id="KW-0472">Membrane</keyword>
<dbReference type="PRINTS" id="PR01484">
    <property type="entry name" value="PRTACTNFAMLY"/>
</dbReference>
<proteinExistence type="predicted"/>
<dbReference type="Gene3D" id="2.40.128.130">
    <property type="entry name" value="Autotransporter beta-domain"/>
    <property type="match status" value="1"/>
</dbReference>
<dbReference type="InterPro" id="IPR006665">
    <property type="entry name" value="OmpA-like"/>
</dbReference>
<dbReference type="Pfam" id="PF03212">
    <property type="entry name" value="Pertactin"/>
    <property type="match status" value="1"/>
</dbReference>
<evidence type="ECO:0000256" key="2">
    <source>
        <dbReference type="ARBA" id="ARBA00023136"/>
    </source>
</evidence>
<dbReference type="STRING" id="1408281.Epro_0110"/>
<dbReference type="OrthoDB" id="6053567at2"/>
<feature type="domain" description="OmpA-like" evidence="5">
    <location>
        <begin position="1754"/>
        <end position="1866"/>
    </location>
</feature>
<dbReference type="InterPro" id="IPR005546">
    <property type="entry name" value="Autotransporte_beta"/>
</dbReference>
<accession>A0A0G3WJ58</accession>
<protein>
    <submittedName>
        <fullName evidence="7">Outer membrane autotransporter</fullName>
    </submittedName>
</protein>
<dbReference type="NCBIfam" id="TIGR04415">
    <property type="entry name" value="O_hepto_targRPT"/>
    <property type="match status" value="4"/>
</dbReference>
<organism evidence="7 8">
    <name type="scientific">Endomicrobium proavitum</name>
    <dbReference type="NCBI Taxonomy" id="1408281"/>
    <lineage>
        <taxon>Bacteria</taxon>
        <taxon>Pseudomonadati</taxon>
        <taxon>Elusimicrobiota</taxon>
        <taxon>Endomicrobiia</taxon>
        <taxon>Endomicrobiales</taxon>
        <taxon>Endomicrobiaceae</taxon>
        <taxon>Endomicrobium</taxon>
    </lineage>
</organism>
<dbReference type="GO" id="GO:0009279">
    <property type="term" value="C:cell outer membrane"/>
    <property type="evidence" value="ECO:0007669"/>
    <property type="project" value="UniProtKB-SubCell"/>
</dbReference>
<dbReference type="SUPFAM" id="SSF103088">
    <property type="entry name" value="OmpA-like"/>
    <property type="match status" value="1"/>
</dbReference>
<dbReference type="InterPro" id="IPR050330">
    <property type="entry name" value="Bact_OuterMem_StrucFunc"/>
</dbReference>
<dbReference type="InterPro" id="IPR006315">
    <property type="entry name" value="OM_autotransptr_brl_dom"/>
</dbReference>
<feature type="domain" description="Autotransporter" evidence="6">
    <location>
        <begin position="1429"/>
        <end position="1705"/>
    </location>
</feature>
<evidence type="ECO:0000259" key="5">
    <source>
        <dbReference type="PROSITE" id="PS51123"/>
    </source>
</evidence>
<dbReference type="InterPro" id="IPR006664">
    <property type="entry name" value="OMP_bac"/>
</dbReference>
<dbReference type="PATRIC" id="fig|1408281.3.peg.111"/>
<dbReference type="Gene3D" id="2.160.20.20">
    <property type="match status" value="4"/>
</dbReference>
<dbReference type="KEGG" id="epo:Epro_0110"/>
<dbReference type="InterPro" id="IPR036709">
    <property type="entry name" value="Autotransporte_beta_dom_sf"/>
</dbReference>